<organism evidence="1 2">
    <name type="scientific">Gymnopilus dilepis</name>
    <dbReference type="NCBI Taxonomy" id="231916"/>
    <lineage>
        <taxon>Eukaryota</taxon>
        <taxon>Fungi</taxon>
        <taxon>Dikarya</taxon>
        <taxon>Basidiomycota</taxon>
        <taxon>Agaricomycotina</taxon>
        <taxon>Agaricomycetes</taxon>
        <taxon>Agaricomycetidae</taxon>
        <taxon>Agaricales</taxon>
        <taxon>Agaricineae</taxon>
        <taxon>Hymenogastraceae</taxon>
        <taxon>Gymnopilus</taxon>
    </lineage>
</organism>
<dbReference type="InParanoid" id="A0A409W1J1"/>
<proteinExistence type="predicted"/>
<evidence type="ECO:0000313" key="2">
    <source>
        <dbReference type="Proteomes" id="UP000284706"/>
    </source>
</evidence>
<dbReference type="Proteomes" id="UP000284706">
    <property type="component" value="Unassembled WGS sequence"/>
</dbReference>
<reference evidence="1 2" key="1">
    <citation type="journal article" date="2018" name="Evol. Lett.">
        <title>Horizontal gene cluster transfer increased hallucinogenic mushroom diversity.</title>
        <authorList>
            <person name="Reynolds H.T."/>
            <person name="Vijayakumar V."/>
            <person name="Gluck-Thaler E."/>
            <person name="Korotkin H.B."/>
            <person name="Matheny P.B."/>
            <person name="Slot J.C."/>
        </authorList>
    </citation>
    <scope>NUCLEOTIDE SEQUENCE [LARGE SCALE GENOMIC DNA]</scope>
    <source>
        <strain evidence="1 2">SRW20</strain>
    </source>
</reference>
<protein>
    <submittedName>
        <fullName evidence="1">Uncharacterized protein</fullName>
    </submittedName>
</protein>
<evidence type="ECO:0000313" key="1">
    <source>
        <dbReference type="EMBL" id="PPQ72371.1"/>
    </source>
</evidence>
<dbReference type="EMBL" id="NHYE01005461">
    <property type="protein sequence ID" value="PPQ72371.1"/>
    <property type="molecule type" value="Genomic_DNA"/>
</dbReference>
<accession>A0A409W1J1</accession>
<sequence length="60" mass="6365">MALTLTVQLEASTAISDLAFSTPSLITLKESSSFNVQFSSTVFKVNEAKMAANCTTLYAA</sequence>
<keyword evidence="2" id="KW-1185">Reference proteome</keyword>
<comment type="caution">
    <text evidence="1">The sequence shown here is derived from an EMBL/GenBank/DDBJ whole genome shotgun (WGS) entry which is preliminary data.</text>
</comment>
<dbReference type="AlphaFoldDB" id="A0A409W1J1"/>
<name>A0A409W1J1_9AGAR</name>
<gene>
    <name evidence="1" type="ORF">CVT26_007330</name>
</gene>